<feature type="transmembrane region" description="Helical" evidence="10">
    <location>
        <begin position="249"/>
        <end position="272"/>
    </location>
</feature>
<evidence type="ECO:0000313" key="11">
    <source>
        <dbReference type="EMBL" id="AHC16101.1"/>
    </source>
</evidence>
<dbReference type="Pfam" id="PF01554">
    <property type="entry name" value="MatE"/>
    <property type="match status" value="2"/>
</dbReference>
<keyword evidence="4" id="KW-0813">Transport</keyword>
<dbReference type="GO" id="GO:0015297">
    <property type="term" value="F:antiporter activity"/>
    <property type="evidence" value="ECO:0007669"/>
    <property type="project" value="InterPro"/>
</dbReference>
<name>V5WLY3_9SPIO</name>
<dbReference type="Proteomes" id="UP000018680">
    <property type="component" value="Chromosome"/>
</dbReference>
<comment type="subcellular location">
    <subcellularLocation>
        <location evidence="1">Cell membrane</location>
        <topology evidence="1">Multi-pass membrane protein</topology>
    </subcellularLocation>
</comment>
<feature type="transmembrane region" description="Helical" evidence="10">
    <location>
        <begin position="149"/>
        <end position="170"/>
    </location>
</feature>
<gene>
    <name evidence="11" type="ORF">L21SP2_2751</name>
</gene>
<dbReference type="OrthoDB" id="9811110at2"/>
<dbReference type="InterPro" id="IPR048279">
    <property type="entry name" value="MdtK-like"/>
</dbReference>
<evidence type="ECO:0000256" key="1">
    <source>
        <dbReference type="ARBA" id="ARBA00004651"/>
    </source>
</evidence>
<organism evidence="11 12">
    <name type="scientific">Salinispira pacifica</name>
    <dbReference type="NCBI Taxonomy" id="1307761"/>
    <lineage>
        <taxon>Bacteria</taxon>
        <taxon>Pseudomonadati</taxon>
        <taxon>Spirochaetota</taxon>
        <taxon>Spirochaetia</taxon>
        <taxon>Spirochaetales</taxon>
        <taxon>Spirochaetaceae</taxon>
        <taxon>Salinispira</taxon>
    </lineage>
</organism>
<dbReference type="KEGG" id="slr:L21SP2_2751"/>
<dbReference type="STRING" id="1307761.L21SP2_2751"/>
<dbReference type="GO" id="GO:0005886">
    <property type="term" value="C:plasma membrane"/>
    <property type="evidence" value="ECO:0007669"/>
    <property type="project" value="UniProtKB-SubCell"/>
</dbReference>
<sequence length="468" mass="49108">MSDSSHNSPASSASRRIQLLAHGPVPKTLFSLAAPAIAGMLVLAVYNVVDTVFVSFLRDTTAIAATGIVFPLFQLIGAVGLTFGMGAASVISRRMGENKYKEAEQSGATAFYSSLAAGLLLSLIGAIFIEPILRVFGATDSIIAQGSLYGRIILGGSVFQILNMTLNNLLRSEGASLYSSMGQILGAVLNIILDPIFIFVLDMGITGAAVATIIAQSVSTAFLISFYLRGRGAINPLRPGSVRINLPTYRAIMALGAPTLVRQLLGSVSFGILNNAASAFGDAAIAAISVTMRIFMLLLMALIGLAQGLQPLVGYNYGSGNIPRVREGIRVVYITAALVGLVAGIIAMIFAPGIMRFFAPQDPDVIRMGSMAMRYMAVVMVPTGLLLMFGGIFQALGDGRSAMILAAGQQGGFLIPLVIFLPKVLGIHGVFLAQPAGFLFSFFIGLILIRKSSHALSKAERELSAAAP</sequence>
<dbReference type="PATRIC" id="fig|1307761.3.peg.2741"/>
<evidence type="ECO:0000256" key="4">
    <source>
        <dbReference type="ARBA" id="ARBA00022448"/>
    </source>
</evidence>
<dbReference type="InterPro" id="IPR045070">
    <property type="entry name" value="MATE_MepA-like"/>
</dbReference>
<evidence type="ECO:0000256" key="2">
    <source>
        <dbReference type="ARBA" id="ARBA00008417"/>
    </source>
</evidence>
<keyword evidence="9" id="KW-0046">Antibiotic resistance</keyword>
<dbReference type="PANTHER" id="PTHR43823:SF3">
    <property type="entry name" value="MULTIDRUG EXPORT PROTEIN MEPA"/>
    <property type="match status" value="1"/>
</dbReference>
<evidence type="ECO:0000256" key="9">
    <source>
        <dbReference type="ARBA" id="ARBA00023251"/>
    </source>
</evidence>
<accession>V5WLY3</accession>
<comment type="similarity">
    <text evidence="2">Belongs to the multi antimicrobial extrusion (MATE) (TC 2.A.66.1) family. MepA subfamily.</text>
</comment>
<dbReference type="InterPro" id="IPR051327">
    <property type="entry name" value="MATE_MepA_subfamily"/>
</dbReference>
<keyword evidence="8 10" id="KW-0472">Membrane</keyword>
<evidence type="ECO:0000313" key="12">
    <source>
        <dbReference type="Proteomes" id="UP000018680"/>
    </source>
</evidence>
<dbReference type="PANTHER" id="PTHR43823">
    <property type="entry name" value="SPORULATION PROTEIN YKVU"/>
    <property type="match status" value="1"/>
</dbReference>
<dbReference type="eggNOG" id="COG0534">
    <property type="taxonomic scope" value="Bacteria"/>
</dbReference>
<keyword evidence="5" id="KW-1003">Cell membrane</keyword>
<dbReference type="RefSeq" id="WP_024268999.1">
    <property type="nucleotide sequence ID" value="NC_023035.1"/>
</dbReference>
<evidence type="ECO:0000256" key="3">
    <source>
        <dbReference type="ARBA" id="ARBA00022106"/>
    </source>
</evidence>
<feature type="transmembrane region" description="Helical" evidence="10">
    <location>
        <begin position="29"/>
        <end position="49"/>
    </location>
</feature>
<feature type="transmembrane region" description="Helical" evidence="10">
    <location>
        <begin position="182"/>
        <end position="201"/>
    </location>
</feature>
<evidence type="ECO:0000256" key="8">
    <source>
        <dbReference type="ARBA" id="ARBA00023136"/>
    </source>
</evidence>
<evidence type="ECO:0000256" key="7">
    <source>
        <dbReference type="ARBA" id="ARBA00022989"/>
    </source>
</evidence>
<keyword evidence="7 10" id="KW-1133">Transmembrane helix</keyword>
<evidence type="ECO:0000256" key="10">
    <source>
        <dbReference type="SAM" id="Phobius"/>
    </source>
</evidence>
<keyword evidence="12" id="KW-1185">Reference proteome</keyword>
<evidence type="ECO:0000256" key="6">
    <source>
        <dbReference type="ARBA" id="ARBA00022692"/>
    </source>
</evidence>
<feature type="transmembrane region" description="Helical" evidence="10">
    <location>
        <begin position="109"/>
        <end position="129"/>
    </location>
</feature>
<reference evidence="11 12" key="1">
    <citation type="journal article" date="2015" name="Stand. Genomic Sci.">
        <title>Complete genome sequence and description of Salinispira pacifica gen. nov., sp. nov., a novel spirochaete isolated form a hypersaline microbial mat.</title>
        <authorList>
            <person name="Ben Hania W."/>
            <person name="Joseph M."/>
            <person name="Schumann P."/>
            <person name="Bunk B."/>
            <person name="Fiebig A."/>
            <person name="Sproer C."/>
            <person name="Klenk H.P."/>
            <person name="Fardeau M.L."/>
            <person name="Spring S."/>
        </authorList>
    </citation>
    <scope>NUCLEOTIDE SEQUENCE [LARGE SCALE GENOMIC DNA]</scope>
    <source>
        <strain evidence="11 12">L21-RPul-D2</strain>
    </source>
</reference>
<feature type="transmembrane region" description="Helical" evidence="10">
    <location>
        <begin position="331"/>
        <end position="355"/>
    </location>
</feature>
<protein>
    <recommendedName>
        <fullName evidence="3">Multidrug export protein MepA</fullName>
    </recommendedName>
</protein>
<feature type="transmembrane region" description="Helical" evidence="10">
    <location>
        <begin position="207"/>
        <end position="228"/>
    </location>
</feature>
<evidence type="ECO:0000256" key="5">
    <source>
        <dbReference type="ARBA" id="ARBA00022475"/>
    </source>
</evidence>
<feature type="transmembrane region" description="Helical" evidence="10">
    <location>
        <begin position="284"/>
        <end position="306"/>
    </location>
</feature>
<dbReference type="CDD" id="cd13143">
    <property type="entry name" value="MATE_MepA_like"/>
    <property type="match status" value="1"/>
</dbReference>
<feature type="transmembrane region" description="Helical" evidence="10">
    <location>
        <begin position="375"/>
        <end position="396"/>
    </location>
</feature>
<dbReference type="NCBIfam" id="TIGR00797">
    <property type="entry name" value="matE"/>
    <property type="match status" value="1"/>
</dbReference>
<dbReference type="InterPro" id="IPR002528">
    <property type="entry name" value="MATE_fam"/>
</dbReference>
<feature type="transmembrane region" description="Helical" evidence="10">
    <location>
        <begin position="427"/>
        <end position="449"/>
    </location>
</feature>
<proteinExistence type="inferred from homology"/>
<dbReference type="PIRSF" id="PIRSF006603">
    <property type="entry name" value="DinF"/>
    <property type="match status" value="1"/>
</dbReference>
<dbReference type="GO" id="GO:0046677">
    <property type="term" value="P:response to antibiotic"/>
    <property type="evidence" value="ECO:0007669"/>
    <property type="project" value="UniProtKB-KW"/>
</dbReference>
<keyword evidence="6 10" id="KW-0812">Transmembrane</keyword>
<feature type="transmembrane region" description="Helical" evidence="10">
    <location>
        <begin position="403"/>
        <end position="421"/>
    </location>
</feature>
<dbReference type="HOGENOM" id="CLU_012893_0_1_12"/>
<dbReference type="GO" id="GO:0042910">
    <property type="term" value="F:xenobiotic transmembrane transporter activity"/>
    <property type="evidence" value="ECO:0007669"/>
    <property type="project" value="InterPro"/>
</dbReference>
<dbReference type="EMBL" id="CP006939">
    <property type="protein sequence ID" value="AHC16101.1"/>
    <property type="molecule type" value="Genomic_DNA"/>
</dbReference>
<feature type="transmembrane region" description="Helical" evidence="10">
    <location>
        <begin position="61"/>
        <end position="88"/>
    </location>
</feature>
<dbReference type="AlphaFoldDB" id="V5WLY3"/>